<keyword evidence="3" id="KW-1185">Reference proteome</keyword>
<dbReference type="Pfam" id="PF14491">
    <property type="entry name" value="DUF4435"/>
    <property type="match status" value="1"/>
</dbReference>
<comment type="caution">
    <text evidence="2">The sequence shown here is derived from an EMBL/GenBank/DDBJ whole genome shotgun (WGS) entry which is preliminary data.</text>
</comment>
<protein>
    <submittedName>
        <fullName evidence="2">DUF4435 domain-containing protein</fullName>
    </submittedName>
</protein>
<accession>A0ABW2PUE2</accession>
<dbReference type="EMBL" id="JBHTCO010000007">
    <property type="protein sequence ID" value="MFC7393012.1"/>
    <property type="molecule type" value="Genomic_DNA"/>
</dbReference>
<dbReference type="Proteomes" id="UP001596505">
    <property type="component" value="Unassembled WGS sequence"/>
</dbReference>
<reference evidence="3" key="1">
    <citation type="journal article" date="2019" name="Int. J. Syst. Evol. Microbiol.">
        <title>The Global Catalogue of Microorganisms (GCM) 10K type strain sequencing project: providing services to taxonomists for standard genome sequencing and annotation.</title>
        <authorList>
            <consortium name="The Broad Institute Genomics Platform"/>
            <consortium name="The Broad Institute Genome Sequencing Center for Infectious Disease"/>
            <person name="Wu L."/>
            <person name="Ma J."/>
        </authorList>
    </citation>
    <scope>NUCLEOTIDE SEQUENCE [LARGE SCALE GENOMIC DNA]</scope>
    <source>
        <strain evidence="3">CGMCC 1.16305</strain>
    </source>
</reference>
<organism evidence="2 3">
    <name type="scientific">Scopulibacillus cellulosilyticus</name>
    <dbReference type="NCBI Taxonomy" id="2665665"/>
    <lineage>
        <taxon>Bacteria</taxon>
        <taxon>Bacillati</taxon>
        <taxon>Bacillota</taxon>
        <taxon>Bacilli</taxon>
        <taxon>Bacillales</taxon>
        <taxon>Sporolactobacillaceae</taxon>
        <taxon>Scopulibacillus</taxon>
    </lineage>
</organism>
<feature type="domain" description="DUF4435" evidence="1">
    <location>
        <begin position="24"/>
        <end position="259"/>
    </location>
</feature>
<evidence type="ECO:0000313" key="3">
    <source>
        <dbReference type="Proteomes" id="UP001596505"/>
    </source>
</evidence>
<name>A0ABW2PUE2_9BACL</name>
<proteinExistence type="predicted"/>
<gene>
    <name evidence="2" type="ORF">ACFQRG_08450</name>
</gene>
<evidence type="ECO:0000313" key="2">
    <source>
        <dbReference type="EMBL" id="MFC7393012.1"/>
    </source>
</evidence>
<sequence length="290" mass="34312">MNSLPIHNDISKLALSKLYSSYNDITIYVEDEKIVHAYLKLFNELFKNELKIKRVFSLKGKGNIIRALKSYRSNQISLPSPCFFIVDQDLDPFLEIENLEDELLIYLKEYCIENYLIEEVAVLRALQWKLCLPIEELGNIVQFQKWLNEISLAFLPLFIAFIICRKHKLGENVQLSPYKFIEDNGYKVDNKKVEKYINKLRQKYVQKGIGSIERFEDEYEYINVLIQELEAPFFKCLISGKYLLASLLRYVKKISKKSIDEDFFFGHLVENFDISKFQFIKDHILKLVFN</sequence>
<dbReference type="RefSeq" id="WP_380965449.1">
    <property type="nucleotide sequence ID" value="NZ_JBHTCO010000007.1"/>
</dbReference>
<evidence type="ECO:0000259" key="1">
    <source>
        <dbReference type="Pfam" id="PF14491"/>
    </source>
</evidence>
<dbReference type="InterPro" id="IPR029492">
    <property type="entry name" value="DUF4435"/>
</dbReference>